<sequence>MITGTSAPRLRGSVSVSRPQWVRSAVHHLQVYLLMWVWLWAVVVVGAAVAIAVVDRVGTVNVSVVQFVRNGPLVWFLFSIAVIVATTYLTAHVANGMTRRSFLTGGLVAAVSSSLLHAVTAAGLLLLEGMLYDRMGWQHDAEPGEEYTAGVWESGLGTLLVDHALLGLSGTLTGLLVGITYYRLGGWWGTLALPLTISPILAVMFMTSWTEAPFVPFDAPGWSGYLVGAVLVLAAALAFALLVRRVPIARTES</sequence>
<keyword evidence="1" id="KW-0812">Transmembrane</keyword>
<accession>A0A2Y9ACI7</accession>
<keyword evidence="3" id="KW-1185">Reference proteome</keyword>
<feature type="transmembrane region" description="Helical" evidence="1">
    <location>
        <begin position="73"/>
        <end position="91"/>
    </location>
</feature>
<evidence type="ECO:0000313" key="2">
    <source>
        <dbReference type="EMBL" id="SSA41925.1"/>
    </source>
</evidence>
<keyword evidence="1" id="KW-0472">Membrane</keyword>
<dbReference type="AlphaFoldDB" id="A0A2Y9ACI7"/>
<feature type="transmembrane region" description="Helical" evidence="1">
    <location>
        <begin position="164"/>
        <end position="184"/>
    </location>
</feature>
<reference evidence="2 3" key="1">
    <citation type="submission" date="2016-10" db="EMBL/GenBank/DDBJ databases">
        <authorList>
            <person name="Cai Z."/>
        </authorList>
    </citation>
    <scope>NUCLEOTIDE SEQUENCE [LARGE SCALE GENOMIC DNA]</scope>
    <source>
        <strain evidence="2 3">CGMCC 1.10826</strain>
    </source>
</reference>
<gene>
    <name evidence="2" type="ORF">SAMN05216184_105167</name>
</gene>
<feature type="transmembrane region" description="Helical" evidence="1">
    <location>
        <begin position="191"/>
        <end position="210"/>
    </location>
</feature>
<keyword evidence="1" id="KW-1133">Transmembrane helix</keyword>
<evidence type="ECO:0000256" key="1">
    <source>
        <dbReference type="SAM" id="Phobius"/>
    </source>
</evidence>
<proteinExistence type="predicted"/>
<feature type="transmembrane region" description="Helical" evidence="1">
    <location>
        <begin position="222"/>
        <end position="243"/>
    </location>
</feature>
<protein>
    <submittedName>
        <fullName evidence="2">Uncharacterized protein</fullName>
    </submittedName>
</protein>
<name>A0A2Y9ACI7_9MICO</name>
<dbReference type="RefSeq" id="WP_110852353.1">
    <property type="nucleotide sequence ID" value="NZ_QKLZ01000005.1"/>
</dbReference>
<dbReference type="EMBL" id="UETB01000005">
    <property type="protein sequence ID" value="SSA41925.1"/>
    <property type="molecule type" value="Genomic_DNA"/>
</dbReference>
<feature type="transmembrane region" description="Helical" evidence="1">
    <location>
        <begin position="31"/>
        <end position="53"/>
    </location>
</feature>
<feature type="transmembrane region" description="Helical" evidence="1">
    <location>
        <begin position="103"/>
        <end position="127"/>
    </location>
</feature>
<dbReference type="OrthoDB" id="4862385at2"/>
<dbReference type="Proteomes" id="UP000250222">
    <property type="component" value="Unassembled WGS sequence"/>
</dbReference>
<organism evidence="2 3">
    <name type="scientific">Georgenia satyanarayanai</name>
    <dbReference type="NCBI Taxonomy" id="860221"/>
    <lineage>
        <taxon>Bacteria</taxon>
        <taxon>Bacillati</taxon>
        <taxon>Actinomycetota</taxon>
        <taxon>Actinomycetes</taxon>
        <taxon>Micrococcales</taxon>
        <taxon>Bogoriellaceae</taxon>
        <taxon>Georgenia</taxon>
    </lineage>
</organism>
<evidence type="ECO:0000313" key="3">
    <source>
        <dbReference type="Proteomes" id="UP000250222"/>
    </source>
</evidence>